<dbReference type="InParanoid" id="D7TDD6"/>
<evidence type="ECO:0000313" key="1">
    <source>
        <dbReference type="EMBL" id="CBI28509.3"/>
    </source>
</evidence>
<gene>
    <name evidence="1" type="ordered locus">VIT_01s0127g00900</name>
</gene>
<organism evidence="1 2">
    <name type="scientific">Vitis vinifera</name>
    <name type="common">Grape</name>
    <dbReference type="NCBI Taxonomy" id="29760"/>
    <lineage>
        <taxon>Eukaryota</taxon>
        <taxon>Viridiplantae</taxon>
        <taxon>Streptophyta</taxon>
        <taxon>Embryophyta</taxon>
        <taxon>Tracheophyta</taxon>
        <taxon>Spermatophyta</taxon>
        <taxon>Magnoliopsida</taxon>
        <taxon>eudicotyledons</taxon>
        <taxon>Gunneridae</taxon>
        <taxon>Pentapetalae</taxon>
        <taxon>rosids</taxon>
        <taxon>Vitales</taxon>
        <taxon>Vitaceae</taxon>
        <taxon>Viteae</taxon>
        <taxon>Vitis</taxon>
    </lineage>
</organism>
<dbReference type="PaxDb" id="29760-VIT_01s0127g00900.t01"/>
<name>D7TDD6_VITVI</name>
<protein>
    <submittedName>
        <fullName evidence="1">Uncharacterized protein</fullName>
    </submittedName>
</protein>
<proteinExistence type="predicted"/>
<reference evidence="2" key="1">
    <citation type="journal article" date="2007" name="Nature">
        <title>The grapevine genome sequence suggests ancestral hexaploidization in major angiosperm phyla.</title>
        <authorList>
            <consortium name="The French-Italian Public Consortium for Grapevine Genome Characterization."/>
            <person name="Jaillon O."/>
            <person name="Aury J.-M."/>
            <person name="Noel B."/>
            <person name="Policriti A."/>
            <person name="Clepet C."/>
            <person name="Casagrande A."/>
            <person name="Choisne N."/>
            <person name="Aubourg S."/>
            <person name="Vitulo N."/>
            <person name="Jubin C."/>
            <person name="Vezzi A."/>
            <person name="Legeai F."/>
            <person name="Hugueney P."/>
            <person name="Dasilva C."/>
            <person name="Horner D."/>
            <person name="Mica E."/>
            <person name="Jublot D."/>
            <person name="Poulain J."/>
            <person name="Bruyere C."/>
            <person name="Billault A."/>
            <person name="Segurens B."/>
            <person name="Gouyvenoux M."/>
            <person name="Ugarte E."/>
            <person name="Cattonaro F."/>
            <person name="Anthouard V."/>
            <person name="Vico V."/>
            <person name="Del Fabbro C."/>
            <person name="Alaux M."/>
            <person name="Di Gaspero G."/>
            <person name="Dumas V."/>
            <person name="Felice N."/>
            <person name="Paillard S."/>
            <person name="Juman I."/>
            <person name="Moroldo M."/>
            <person name="Scalabrin S."/>
            <person name="Canaguier A."/>
            <person name="Le Clainche I."/>
            <person name="Malacrida G."/>
            <person name="Durand E."/>
            <person name="Pesole G."/>
            <person name="Laucou V."/>
            <person name="Chatelet P."/>
            <person name="Merdinoglu D."/>
            <person name="Delledonne M."/>
            <person name="Pezzotti M."/>
            <person name="Lecharny A."/>
            <person name="Scarpelli C."/>
            <person name="Artiguenave F."/>
            <person name="Pe M.E."/>
            <person name="Valle G."/>
            <person name="Morgante M."/>
            <person name="Caboche M."/>
            <person name="Adam-Blondon A.-F."/>
            <person name="Weissenbach J."/>
            <person name="Quetier F."/>
            <person name="Wincker P."/>
        </authorList>
    </citation>
    <scope>NUCLEOTIDE SEQUENCE [LARGE SCALE GENOMIC DNA]</scope>
    <source>
        <strain evidence="2">cv. Pinot noir / PN40024</strain>
    </source>
</reference>
<keyword evidence="2" id="KW-1185">Reference proteome</keyword>
<accession>D7TDD6</accession>
<evidence type="ECO:0000313" key="2">
    <source>
        <dbReference type="Proteomes" id="UP000009183"/>
    </source>
</evidence>
<sequence length="71" mass="8331">MKKEPSLHSSNTNHLAFTFLFFCSIVSETKQTVKENTLSQWQGSIVAATEERDHWIHRSKLFFVFFSLPIR</sequence>
<dbReference type="HOGENOM" id="CLU_2745216_0_0_1"/>
<dbReference type="Proteomes" id="UP000009183">
    <property type="component" value="Chromosome 1"/>
</dbReference>
<dbReference type="AlphaFoldDB" id="D7TDD6"/>
<dbReference type="EMBL" id="FN595761">
    <property type="protein sequence ID" value="CBI28509.3"/>
    <property type="molecule type" value="Genomic_DNA"/>
</dbReference>